<geneLocation type="plastid" evidence="8"/>
<evidence type="ECO:0000256" key="1">
    <source>
        <dbReference type="ARBA" id="ARBA00007698"/>
    </source>
</evidence>
<dbReference type="InterPro" id="IPR005813">
    <property type="entry name" value="Ribosomal_bL20"/>
</dbReference>
<evidence type="ECO:0000256" key="4">
    <source>
        <dbReference type="ARBA" id="ARBA00022980"/>
    </source>
</evidence>
<proteinExistence type="inferred from homology"/>
<dbReference type="GO" id="GO:0005840">
    <property type="term" value="C:ribosome"/>
    <property type="evidence" value="ECO:0007669"/>
    <property type="project" value="UniProtKB-KW"/>
</dbReference>
<keyword evidence="2 7" id="KW-0699">rRNA-binding</keyword>
<dbReference type="FunFam" id="1.10.1900.20:FF:000001">
    <property type="entry name" value="50S ribosomal protein L20"/>
    <property type="match status" value="1"/>
</dbReference>
<gene>
    <name evidence="8" type="primary">rpl20</name>
</gene>
<dbReference type="GeneID" id="26830899"/>
<sequence>MVRVKRGNVARKRRKKILKLAKGFRGSQSRLFRIANQQVMKSLVYAYIGRKEKKRIFRKLWIARINSSARGYNINYSHFICKLKQSKILLNRKMLSQLAILDPSAFSNLIKVTQ</sequence>
<dbReference type="Gene3D" id="6.10.160.10">
    <property type="match status" value="1"/>
</dbReference>
<organism evidence="8">
    <name type="scientific">Sargassum thunbergii</name>
    <dbReference type="NCBI Taxonomy" id="127542"/>
    <lineage>
        <taxon>Eukaryota</taxon>
        <taxon>Sar</taxon>
        <taxon>Stramenopiles</taxon>
        <taxon>Ochrophyta</taxon>
        <taxon>PX clade</taxon>
        <taxon>Phaeophyceae</taxon>
        <taxon>Fucales</taxon>
        <taxon>Sargassaceae</taxon>
        <taxon>Sargassum</taxon>
    </lineage>
</organism>
<evidence type="ECO:0000256" key="2">
    <source>
        <dbReference type="ARBA" id="ARBA00022730"/>
    </source>
</evidence>
<accession>A0A109QUL3</accession>
<evidence type="ECO:0000256" key="6">
    <source>
        <dbReference type="RuleBase" id="RU000561"/>
    </source>
</evidence>
<evidence type="ECO:0000256" key="5">
    <source>
        <dbReference type="ARBA" id="ARBA00023274"/>
    </source>
</evidence>
<dbReference type="RefSeq" id="YP_009227347.1">
    <property type="nucleotide sequence ID" value="NC_029134.1"/>
</dbReference>
<dbReference type="SUPFAM" id="SSF74731">
    <property type="entry name" value="Ribosomal protein L20"/>
    <property type="match status" value="1"/>
</dbReference>
<dbReference type="GO" id="GO:0006412">
    <property type="term" value="P:translation"/>
    <property type="evidence" value="ECO:0007669"/>
    <property type="project" value="InterPro"/>
</dbReference>
<reference evidence="8" key="1">
    <citation type="submission" date="2016-01" db="EMBL/GenBank/DDBJ databases">
        <title>The complete plastid genome of Sargassum thunbergii (Fucales, Phaeophyceae).</title>
        <authorList>
            <person name="Yang J.H."/>
        </authorList>
    </citation>
    <scope>NUCLEOTIDE SEQUENCE</scope>
</reference>
<dbReference type="GO" id="GO:0003735">
    <property type="term" value="F:structural constituent of ribosome"/>
    <property type="evidence" value="ECO:0007669"/>
    <property type="project" value="InterPro"/>
</dbReference>
<keyword evidence="4 6" id="KW-0689">Ribosomal protein</keyword>
<dbReference type="GO" id="GO:1990904">
    <property type="term" value="C:ribonucleoprotein complex"/>
    <property type="evidence" value="ECO:0007669"/>
    <property type="project" value="UniProtKB-KW"/>
</dbReference>
<dbReference type="AlphaFoldDB" id="A0A109QUL3"/>
<dbReference type="GO" id="GO:0019843">
    <property type="term" value="F:rRNA binding"/>
    <property type="evidence" value="ECO:0007669"/>
    <property type="project" value="UniProtKB-KW"/>
</dbReference>
<dbReference type="PRINTS" id="PR00062">
    <property type="entry name" value="RIBOSOMALL20"/>
</dbReference>
<dbReference type="PROSITE" id="PS00937">
    <property type="entry name" value="RIBOSOMAL_L20"/>
    <property type="match status" value="1"/>
</dbReference>
<evidence type="ECO:0000256" key="7">
    <source>
        <dbReference type="RuleBase" id="RU004311"/>
    </source>
</evidence>
<protein>
    <recommendedName>
        <fullName evidence="7">50S ribosomal protein L20</fullName>
    </recommendedName>
</protein>
<dbReference type="InterPro" id="IPR049946">
    <property type="entry name" value="RIBOSOMAL_L20_CS"/>
</dbReference>
<keyword evidence="5 6" id="KW-0687">Ribonucleoprotein</keyword>
<dbReference type="EMBL" id="KU500638">
    <property type="protein sequence ID" value="AMB49097.1"/>
    <property type="molecule type" value="Genomic_DNA"/>
</dbReference>
<evidence type="ECO:0000313" key="8">
    <source>
        <dbReference type="EMBL" id="AMB49097.1"/>
    </source>
</evidence>
<name>A0A109QUL3_9PHAE</name>
<comment type="function">
    <text evidence="7">Binds directly to 23S ribosomal RNA and is necessary for the in vitro assembly process of the 50S ribosomal subunit. It is not involved in the protein synthesizing functions of that subunit.</text>
</comment>
<comment type="similarity">
    <text evidence="1 6">Belongs to the bacterial ribosomal protein bL20 family.</text>
</comment>
<keyword evidence="8" id="KW-0934">Plastid</keyword>
<dbReference type="HAMAP" id="MF_00382">
    <property type="entry name" value="Ribosomal_bL20"/>
    <property type="match status" value="1"/>
</dbReference>
<dbReference type="PANTHER" id="PTHR10986">
    <property type="entry name" value="39S RIBOSOMAL PROTEIN L20"/>
    <property type="match status" value="1"/>
</dbReference>
<dbReference type="Pfam" id="PF00453">
    <property type="entry name" value="Ribosomal_L20"/>
    <property type="match status" value="1"/>
</dbReference>
<keyword evidence="3 7" id="KW-0694">RNA-binding</keyword>
<dbReference type="Gene3D" id="1.10.1900.20">
    <property type="entry name" value="Ribosomal protein L20"/>
    <property type="match status" value="1"/>
</dbReference>
<evidence type="ECO:0000256" key="3">
    <source>
        <dbReference type="ARBA" id="ARBA00022884"/>
    </source>
</evidence>
<dbReference type="NCBIfam" id="TIGR01032">
    <property type="entry name" value="rplT_bact"/>
    <property type="match status" value="1"/>
</dbReference>
<dbReference type="InterPro" id="IPR035566">
    <property type="entry name" value="Ribosomal_protein_bL20_C"/>
</dbReference>
<dbReference type="CDD" id="cd07026">
    <property type="entry name" value="Ribosomal_L20"/>
    <property type="match status" value="1"/>
</dbReference>